<evidence type="ECO:0000313" key="2">
    <source>
        <dbReference type="EMBL" id="ORX84769.1"/>
    </source>
</evidence>
<comment type="caution">
    <text evidence="2">The sequence shown here is derived from an EMBL/GenBank/DDBJ whole genome shotgun (WGS) entry which is preliminary data.</text>
</comment>
<evidence type="ECO:0000313" key="3">
    <source>
        <dbReference type="Proteomes" id="UP000193944"/>
    </source>
</evidence>
<dbReference type="AlphaFoldDB" id="A0A1Y1XG80"/>
<keyword evidence="3" id="KW-1185">Reference proteome</keyword>
<keyword evidence="1" id="KW-0732">Signal</keyword>
<sequence length="166" mass="18368">MKFYLLFTFAIAYLIAFTKAQQCDELNLDECVRIRKETRDQFCASKPEETYKCNCVYDTFIVNCYDLCKDNEKYAGAREQMEAEMNAQCSAANLEPDNIPANVYNEVGLTATTTPSINPMTSTAAGNGSTQTNISATKDDTDGAEITTFYTTLIVANILLAISLLV</sequence>
<organism evidence="2 3">
    <name type="scientific">Anaeromyces robustus</name>
    <dbReference type="NCBI Taxonomy" id="1754192"/>
    <lineage>
        <taxon>Eukaryota</taxon>
        <taxon>Fungi</taxon>
        <taxon>Fungi incertae sedis</taxon>
        <taxon>Chytridiomycota</taxon>
        <taxon>Chytridiomycota incertae sedis</taxon>
        <taxon>Neocallimastigomycetes</taxon>
        <taxon>Neocallimastigales</taxon>
        <taxon>Neocallimastigaceae</taxon>
        <taxon>Anaeromyces</taxon>
    </lineage>
</organism>
<protein>
    <recommendedName>
        <fullName evidence="4">Extracellular membrane protein CFEM domain-containing protein</fullName>
    </recommendedName>
</protein>
<accession>A0A1Y1XG80</accession>
<name>A0A1Y1XG80_9FUNG</name>
<feature type="chain" id="PRO_5012463305" description="Extracellular membrane protein CFEM domain-containing protein" evidence="1">
    <location>
        <begin position="21"/>
        <end position="166"/>
    </location>
</feature>
<evidence type="ECO:0000256" key="1">
    <source>
        <dbReference type="SAM" id="SignalP"/>
    </source>
</evidence>
<proteinExistence type="predicted"/>
<evidence type="ECO:0008006" key="4">
    <source>
        <dbReference type="Google" id="ProtNLM"/>
    </source>
</evidence>
<dbReference type="EMBL" id="MCFG01000046">
    <property type="protein sequence ID" value="ORX84769.1"/>
    <property type="molecule type" value="Genomic_DNA"/>
</dbReference>
<dbReference type="Proteomes" id="UP000193944">
    <property type="component" value="Unassembled WGS sequence"/>
</dbReference>
<reference evidence="2 3" key="2">
    <citation type="submission" date="2016-08" db="EMBL/GenBank/DDBJ databases">
        <title>Pervasive Adenine N6-methylation of Active Genes in Fungi.</title>
        <authorList>
            <consortium name="DOE Joint Genome Institute"/>
            <person name="Mondo S.J."/>
            <person name="Dannebaum R.O."/>
            <person name="Kuo R.C."/>
            <person name="Labutti K."/>
            <person name="Haridas S."/>
            <person name="Kuo A."/>
            <person name="Salamov A."/>
            <person name="Ahrendt S.R."/>
            <person name="Lipzen A."/>
            <person name="Sullivan W."/>
            <person name="Andreopoulos W.B."/>
            <person name="Clum A."/>
            <person name="Lindquist E."/>
            <person name="Daum C."/>
            <person name="Ramamoorthy G.K."/>
            <person name="Gryganskyi A."/>
            <person name="Culley D."/>
            <person name="Magnuson J.K."/>
            <person name="James T.Y."/>
            <person name="O'Malley M.A."/>
            <person name="Stajich J.E."/>
            <person name="Spatafora J.W."/>
            <person name="Visel A."/>
            <person name="Grigoriev I.V."/>
        </authorList>
    </citation>
    <scope>NUCLEOTIDE SEQUENCE [LARGE SCALE GENOMIC DNA]</scope>
    <source>
        <strain evidence="2 3">S4</strain>
    </source>
</reference>
<feature type="signal peptide" evidence="1">
    <location>
        <begin position="1"/>
        <end position="20"/>
    </location>
</feature>
<reference evidence="2 3" key="1">
    <citation type="submission" date="2016-08" db="EMBL/GenBank/DDBJ databases">
        <title>A Parts List for Fungal Cellulosomes Revealed by Comparative Genomics.</title>
        <authorList>
            <consortium name="DOE Joint Genome Institute"/>
            <person name="Haitjema C.H."/>
            <person name="Gilmore S.P."/>
            <person name="Henske J.K."/>
            <person name="Solomon K.V."/>
            <person name="De Groot R."/>
            <person name="Kuo A."/>
            <person name="Mondo S.J."/>
            <person name="Salamov A.A."/>
            <person name="Labutti K."/>
            <person name="Zhao Z."/>
            <person name="Chiniquy J."/>
            <person name="Barry K."/>
            <person name="Brewer H.M."/>
            <person name="Purvine S.O."/>
            <person name="Wright A.T."/>
            <person name="Boxma B."/>
            <person name="Van Alen T."/>
            <person name="Hackstein J.H."/>
            <person name="Baker S.E."/>
            <person name="Grigoriev I.V."/>
            <person name="O'Malley M.A."/>
        </authorList>
    </citation>
    <scope>NUCLEOTIDE SEQUENCE [LARGE SCALE GENOMIC DNA]</scope>
    <source>
        <strain evidence="2 3">S4</strain>
    </source>
</reference>
<dbReference type="OrthoDB" id="2147786at2759"/>
<gene>
    <name evidence="2" type="ORF">BCR32DRAFT_325780</name>
</gene>